<dbReference type="Gene3D" id="2.160.20.120">
    <property type="match status" value="1"/>
</dbReference>
<evidence type="ECO:0000313" key="2">
    <source>
        <dbReference type="EMBL" id="WOC52578.1"/>
    </source>
</evidence>
<dbReference type="Pfam" id="PF10988">
    <property type="entry name" value="DUF2807"/>
    <property type="match status" value="1"/>
</dbReference>
<evidence type="ECO:0000313" key="3">
    <source>
        <dbReference type="Proteomes" id="UP001432059"/>
    </source>
</evidence>
<dbReference type="Pfam" id="PF14060">
    <property type="entry name" value="DUF4252"/>
    <property type="match status" value="1"/>
</dbReference>
<feature type="domain" description="Putative auto-transporter adhesin head GIN" evidence="1">
    <location>
        <begin position="207"/>
        <end position="328"/>
    </location>
</feature>
<dbReference type="KEGG" id="bpor:BPO_1931"/>
<dbReference type="InterPro" id="IPR025348">
    <property type="entry name" value="DUF4252"/>
</dbReference>
<sequence>MTTINPLKSHEMKRIILALTLMFCGVQMLLAQKTNVDQLFEKYKDKEEVTTIVIAKPMFKMLNKLNIADADFQELKPILEQINGMKIMIVDNSQEKGASSSKTKTLDVDKLQSEINETLKNLSYEELMTVNNKDSKVKILSTDALDGVLKDVLLNINTEGSSVLMFLDGKISMDAINQLTDDLQASSKESSQPKSAAQKVENRKVGAFQGIEVSNGIMVNFTLGSTAEVKVTAKESHLEYIKTEVQNGILKVFVHNGSVQNLILGKIVVDITAPQLNSVAVSSGGNFKAQNRIAAEKFSAKASSGGRIMAEVETRKELNLDASSGGEIALNLKANMLKTNATSGANLTLKGEVHTADYQISSAGKINARELKTDKAKVEASSAASITLHAIQSLDANVSTTASVKYIANETLKTNIKSHLGTVESISK</sequence>
<dbReference type="AlphaFoldDB" id="A0AAU0F3D7"/>
<proteinExistence type="predicted"/>
<evidence type="ECO:0000259" key="1">
    <source>
        <dbReference type="Pfam" id="PF10988"/>
    </source>
</evidence>
<protein>
    <recommendedName>
        <fullName evidence="1">Putative auto-transporter adhesin head GIN domain-containing protein</fullName>
    </recommendedName>
</protein>
<organism evidence="2 3">
    <name type="scientific">Bergeyella porcorum</name>
    <dbReference type="NCBI Taxonomy" id="1735111"/>
    <lineage>
        <taxon>Bacteria</taxon>
        <taxon>Pseudomonadati</taxon>
        <taxon>Bacteroidota</taxon>
        <taxon>Flavobacteriia</taxon>
        <taxon>Flavobacteriales</taxon>
        <taxon>Weeksellaceae</taxon>
        <taxon>Bergeyella</taxon>
    </lineage>
</organism>
<dbReference type="Proteomes" id="UP001432059">
    <property type="component" value="Chromosome"/>
</dbReference>
<gene>
    <name evidence="2" type="ORF">BPO_1931</name>
</gene>
<reference evidence="2" key="1">
    <citation type="submission" date="2023-10" db="EMBL/GenBank/DDBJ databases">
        <title>Characterization and whole genome sequencing of a novel strain of Bergeyella porcorum QD2021 isolated from pig.</title>
        <authorList>
            <person name="Liu G."/>
            <person name="Chen C."/>
            <person name="Han X."/>
        </authorList>
    </citation>
    <scope>NUCLEOTIDE SEQUENCE</scope>
    <source>
        <strain evidence="2">QD2021</strain>
    </source>
</reference>
<accession>A0AAU0F3D7</accession>
<dbReference type="InterPro" id="IPR021255">
    <property type="entry name" value="DUF2807"/>
</dbReference>
<name>A0AAU0F3D7_9FLAO</name>
<keyword evidence="3" id="KW-1185">Reference proteome</keyword>
<dbReference type="EMBL" id="CP136426">
    <property type="protein sequence ID" value="WOC52578.1"/>
    <property type="molecule type" value="Genomic_DNA"/>
</dbReference>